<evidence type="ECO:0000313" key="2">
    <source>
        <dbReference type="Proteomes" id="UP001164746"/>
    </source>
</evidence>
<organism evidence="1 2">
    <name type="scientific">Mya arenaria</name>
    <name type="common">Soft-shell clam</name>
    <dbReference type="NCBI Taxonomy" id="6604"/>
    <lineage>
        <taxon>Eukaryota</taxon>
        <taxon>Metazoa</taxon>
        <taxon>Spiralia</taxon>
        <taxon>Lophotrochozoa</taxon>
        <taxon>Mollusca</taxon>
        <taxon>Bivalvia</taxon>
        <taxon>Autobranchia</taxon>
        <taxon>Heteroconchia</taxon>
        <taxon>Euheterodonta</taxon>
        <taxon>Imparidentia</taxon>
        <taxon>Neoheterodontei</taxon>
        <taxon>Myida</taxon>
        <taxon>Myoidea</taxon>
        <taxon>Myidae</taxon>
        <taxon>Mya</taxon>
    </lineage>
</organism>
<accession>A0ABY7DV27</accession>
<reference evidence="1" key="1">
    <citation type="submission" date="2022-11" db="EMBL/GenBank/DDBJ databases">
        <title>Centuries of genome instability and evolution in soft-shell clam transmissible cancer (bioRxiv).</title>
        <authorList>
            <person name="Hart S.F.M."/>
            <person name="Yonemitsu M.A."/>
            <person name="Giersch R.M."/>
            <person name="Beal B.F."/>
            <person name="Arriagada G."/>
            <person name="Davis B.W."/>
            <person name="Ostrander E.A."/>
            <person name="Goff S.P."/>
            <person name="Metzger M.J."/>
        </authorList>
    </citation>
    <scope>NUCLEOTIDE SEQUENCE</scope>
    <source>
        <strain evidence="1">MELC-2E11</strain>
        <tissue evidence="1">Siphon/mantle</tissue>
    </source>
</reference>
<keyword evidence="2" id="KW-1185">Reference proteome</keyword>
<dbReference type="EMBL" id="CP111014">
    <property type="protein sequence ID" value="WAR00166.1"/>
    <property type="molecule type" value="Genomic_DNA"/>
</dbReference>
<evidence type="ECO:0000313" key="1">
    <source>
        <dbReference type="EMBL" id="WAR00166.1"/>
    </source>
</evidence>
<protein>
    <submittedName>
        <fullName evidence="1">Uncharacterized protein</fullName>
    </submittedName>
</protein>
<sequence>MRSDRKINCLIEHNMRQFVVLVLTVFGMDVLCVSGKSFHYLESAQKFGQDNLCKTYDQRQMLQRAILGKVCSSSDTGFLNDDFMMYLVHTLCKVTGGWLADWVLTHVDTDGDGRLSHFEENMFYNNYELSPNSEQYNCIIEYIRSCLNSFRIAG</sequence>
<dbReference type="Proteomes" id="UP001164746">
    <property type="component" value="Chromosome 3"/>
</dbReference>
<proteinExistence type="predicted"/>
<name>A0ABY7DV27_MYAAR</name>
<gene>
    <name evidence="1" type="ORF">MAR_024538</name>
</gene>